<dbReference type="InterPro" id="IPR015797">
    <property type="entry name" value="NUDIX_hydrolase-like_dom_sf"/>
</dbReference>
<comment type="caution">
    <text evidence="2">The sequence shown here is derived from an EMBL/GenBank/DDBJ whole genome shotgun (WGS) entry which is preliminary data.</text>
</comment>
<feature type="domain" description="Nudix hydrolase" evidence="1">
    <location>
        <begin position="46"/>
        <end position="186"/>
    </location>
</feature>
<gene>
    <name evidence="2" type="ORF">ENS82_08755</name>
</gene>
<evidence type="ECO:0000313" key="2">
    <source>
        <dbReference type="EMBL" id="HFG20789.1"/>
    </source>
</evidence>
<reference evidence="2" key="1">
    <citation type="journal article" date="2020" name="mSystems">
        <title>Genome- and Community-Level Interaction Insights into Carbon Utilization and Element Cycling Functions of Hydrothermarchaeota in Hydrothermal Sediment.</title>
        <authorList>
            <person name="Zhou Z."/>
            <person name="Liu Y."/>
            <person name="Xu W."/>
            <person name="Pan J."/>
            <person name="Luo Z.H."/>
            <person name="Li M."/>
        </authorList>
    </citation>
    <scope>NUCLEOTIDE SEQUENCE [LARGE SCALE GENOMIC DNA]</scope>
    <source>
        <strain evidence="2">SpSt-524</strain>
    </source>
</reference>
<dbReference type="Pfam" id="PF00293">
    <property type="entry name" value="NUDIX"/>
    <property type="match status" value="1"/>
</dbReference>
<dbReference type="PROSITE" id="PS51462">
    <property type="entry name" value="NUDIX"/>
    <property type="match status" value="1"/>
</dbReference>
<sequence>MEQVYVLPASVFPAAQASLIPLEAALLRRIEQEGFFLERPQAEEDPTHRQIIPYAVVRHRGRFFLMRRTKGGGEARLHDRYTLGVGGHINPQDVGGNPVLDGLRRELLEEVGVRAYTAQPAGFIVMADSPVSRVHAGVVFVVEAEDEPRVMEPEKLEGRLASLEEVQQVYEGLEGWSKVVVDWLARPKPNEGDSDLCRLPS</sequence>
<proteinExistence type="predicted"/>
<organism evidence="2">
    <name type="scientific">Meiothermus ruber</name>
    <dbReference type="NCBI Taxonomy" id="277"/>
    <lineage>
        <taxon>Bacteria</taxon>
        <taxon>Thermotogati</taxon>
        <taxon>Deinococcota</taxon>
        <taxon>Deinococci</taxon>
        <taxon>Thermales</taxon>
        <taxon>Thermaceae</taxon>
        <taxon>Meiothermus</taxon>
    </lineage>
</organism>
<evidence type="ECO:0000259" key="1">
    <source>
        <dbReference type="PROSITE" id="PS51462"/>
    </source>
</evidence>
<name>A0A7C3DGG6_MEIRU</name>
<dbReference type="RefSeq" id="WP_409659230.1">
    <property type="nucleotide sequence ID" value="NZ_JBKBUW010000100.1"/>
</dbReference>
<dbReference type="SUPFAM" id="SSF55811">
    <property type="entry name" value="Nudix"/>
    <property type="match status" value="1"/>
</dbReference>
<dbReference type="Gene3D" id="3.90.79.10">
    <property type="entry name" value="Nucleoside Triphosphate Pyrophosphohydrolase"/>
    <property type="match status" value="1"/>
</dbReference>
<accession>A0A7C3DGG6</accession>
<dbReference type="EMBL" id="DSWI01000018">
    <property type="protein sequence ID" value="HFG20789.1"/>
    <property type="molecule type" value="Genomic_DNA"/>
</dbReference>
<dbReference type="AlphaFoldDB" id="A0A7C3DGG6"/>
<protein>
    <submittedName>
        <fullName evidence="2">NUDIX domain-containing protein</fullName>
    </submittedName>
</protein>
<dbReference type="InterPro" id="IPR000086">
    <property type="entry name" value="NUDIX_hydrolase_dom"/>
</dbReference>